<feature type="compositionally biased region" description="Polar residues" evidence="1">
    <location>
        <begin position="304"/>
        <end position="317"/>
    </location>
</feature>
<dbReference type="EMBL" id="KB445824">
    <property type="protein sequence ID" value="EMD31062.1"/>
    <property type="molecule type" value="Genomic_DNA"/>
</dbReference>
<evidence type="ECO:0000256" key="1">
    <source>
        <dbReference type="SAM" id="MobiDB-lite"/>
    </source>
</evidence>
<feature type="compositionally biased region" description="Polar residues" evidence="1">
    <location>
        <begin position="437"/>
        <end position="462"/>
    </location>
</feature>
<reference evidence="2 3" key="1">
    <citation type="journal article" date="2012" name="Proc. Natl. Acad. Sci. U.S.A.">
        <title>Comparative genomics of Ceriporiopsis subvermispora and Phanerochaete chrysosporium provide insight into selective ligninolysis.</title>
        <authorList>
            <person name="Fernandez-Fueyo E."/>
            <person name="Ruiz-Duenas F.J."/>
            <person name="Ferreira P."/>
            <person name="Floudas D."/>
            <person name="Hibbett D.S."/>
            <person name="Canessa P."/>
            <person name="Larrondo L.F."/>
            <person name="James T.Y."/>
            <person name="Seelenfreund D."/>
            <person name="Lobos S."/>
            <person name="Polanco R."/>
            <person name="Tello M."/>
            <person name="Honda Y."/>
            <person name="Watanabe T."/>
            <person name="Watanabe T."/>
            <person name="Ryu J.S."/>
            <person name="Kubicek C.P."/>
            <person name="Schmoll M."/>
            <person name="Gaskell J."/>
            <person name="Hammel K.E."/>
            <person name="St John F.J."/>
            <person name="Vanden Wymelenberg A."/>
            <person name="Sabat G."/>
            <person name="Splinter BonDurant S."/>
            <person name="Syed K."/>
            <person name="Yadav J.S."/>
            <person name="Doddapaneni H."/>
            <person name="Subramanian V."/>
            <person name="Lavin J.L."/>
            <person name="Oguiza J.A."/>
            <person name="Perez G."/>
            <person name="Pisabarro A.G."/>
            <person name="Ramirez L."/>
            <person name="Santoyo F."/>
            <person name="Master E."/>
            <person name="Coutinho P.M."/>
            <person name="Henrissat B."/>
            <person name="Lombard V."/>
            <person name="Magnuson J.K."/>
            <person name="Kuees U."/>
            <person name="Hori C."/>
            <person name="Igarashi K."/>
            <person name="Samejima M."/>
            <person name="Held B.W."/>
            <person name="Barry K.W."/>
            <person name="LaButti K.M."/>
            <person name="Lapidus A."/>
            <person name="Lindquist E.A."/>
            <person name="Lucas S.M."/>
            <person name="Riley R."/>
            <person name="Salamov A.A."/>
            <person name="Hoffmeister D."/>
            <person name="Schwenk D."/>
            <person name="Hadar Y."/>
            <person name="Yarden O."/>
            <person name="de Vries R.P."/>
            <person name="Wiebenga A."/>
            <person name="Stenlid J."/>
            <person name="Eastwood D."/>
            <person name="Grigoriev I.V."/>
            <person name="Berka R.M."/>
            <person name="Blanchette R.A."/>
            <person name="Kersten P."/>
            <person name="Martinez A.T."/>
            <person name="Vicuna R."/>
            <person name="Cullen D."/>
        </authorList>
    </citation>
    <scope>NUCLEOTIDE SEQUENCE [LARGE SCALE GENOMIC DNA]</scope>
    <source>
        <strain evidence="2 3">B</strain>
    </source>
</reference>
<evidence type="ECO:0000313" key="3">
    <source>
        <dbReference type="Proteomes" id="UP000016930"/>
    </source>
</evidence>
<feature type="compositionally biased region" description="Low complexity" evidence="1">
    <location>
        <begin position="826"/>
        <end position="854"/>
    </location>
</feature>
<gene>
    <name evidence="2" type="ORF">CERSUDRAFT_78405</name>
</gene>
<proteinExistence type="predicted"/>
<feature type="compositionally biased region" description="Low complexity" evidence="1">
    <location>
        <begin position="484"/>
        <end position="498"/>
    </location>
</feature>
<keyword evidence="3" id="KW-1185">Reference proteome</keyword>
<feature type="region of interest" description="Disordered" evidence="1">
    <location>
        <begin position="1056"/>
        <end position="1103"/>
    </location>
</feature>
<organism evidence="2 3">
    <name type="scientific">Ceriporiopsis subvermispora (strain B)</name>
    <name type="common">White-rot fungus</name>
    <name type="synonym">Gelatoporia subvermispora</name>
    <dbReference type="NCBI Taxonomy" id="914234"/>
    <lineage>
        <taxon>Eukaryota</taxon>
        <taxon>Fungi</taxon>
        <taxon>Dikarya</taxon>
        <taxon>Basidiomycota</taxon>
        <taxon>Agaricomycotina</taxon>
        <taxon>Agaricomycetes</taxon>
        <taxon>Polyporales</taxon>
        <taxon>Gelatoporiaceae</taxon>
        <taxon>Gelatoporia</taxon>
    </lineage>
</organism>
<feature type="region of interest" description="Disordered" evidence="1">
    <location>
        <begin position="294"/>
        <end position="329"/>
    </location>
</feature>
<evidence type="ECO:0000313" key="2">
    <source>
        <dbReference type="EMBL" id="EMD31062.1"/>
    </source>
</evidence>
<feature type="region of interest" description="Disordered" evidence="1">
    <location>
        <begin position="771"/>
        <end position="922"/>
    </location>
</feature>
<dbReference type="HOGENOM" id="CLU_282843_0_0_1"/>
<feature type="compositionally biased region" description="Basic and acidic residues" evidence="1">
    <location>
        <begin position="899"/>
        <end position="912"/>
    </location>
</feature>
<dbReference type="STRING" id="914234.M2QYR4"/>
<protein>
    <submittedName>
        <fullName evidence="2">Uncharacterized protein</fullName>
    </submittedName>
</protein>
<dbReference type="AlphaFoldDB" id="M2QYR4"/>
<feature type="region of interest" description="Disordered" evidence="1">
    <location>
        <begin position="356"/>
        <end position="411"/>
    </location>
</feature>
<accession>M2QYR4</accession>
<dbReference type="OrthoDB" id="2803783at2759"/>
<feature type="region of interest" description="Disordered" evidence="1">
    <location>
        <begin position="426"/>
        <end position="503"/>
    </location>
</feature>
<sequence length="1103" mass="122506">MGHPGWTTVPQRAFLESRIPDYRSIQKTSAWPLFWKPLFDDWFKQWPTGADDPAKKEEDEDNMRRRLREWFWNHTRGTTSAGQSQGRTTLLNLSGKQRTRKVLPWQAYQSIYWEKCLVHTWRKICKGEIEGEAARKDDIGNRSKWVQQEYEKIKEDPVIKREVEKYLNRGAEQGDKDEDGDADPQQRHARWLQSNIDALSPSMRSLMSEIKRQTGLIGVIILGGPIPRAGGEMTTVSYSHPQMNGSSFIDWMGQEQYESRILAPMGQWLSLSFTSEERAQWTLPANEQVPLEGAIQGWDDGTPSRGSRTPGIQTPSETPGPVRSPQDVQTTPTVYATGNVFAQPVTPCPRQLVQVSRHSDCDSGPSLPSPPLVLAAEQRPASAERNERSATILPDPPTTPRSRSPDFEDERERHIEGIRRKMAEMGMPLCENPPLLGTSSAKKPRSSCTRKSLRQVYTSPARRSSRLITAAQPSGGSGIPSPPSHASLSPAPRTPTQDDPTRTSAALAISTDVRETVNVPDSIDVVDILSPAMRITDKPEWLVIAEDWLRNINIDCDHWPGLIDALIVFEHLSGYPTSKLAFDPHMYEARPPAISHWQAYGRHYEKTPPMIKDAGETGCAFLKWWNVLQPPFRDTSQWPYPRYRDGESYWGLVAGGGKNGMFLVILYLWWWSQVTNTPDERGEFRAAVRDVKWVLIEVAKDLKLGRIVYDPAREKERRERERQKGKRKATDHNLVAYDVSASAHIMPVYCAARTSTSTRAGRRRARARGHARARGRADDEHAHVQRAQCSAGSGVMGGGVQRAALRAARSERTGGAQRAGGRREASACACAGSGGVSSSVQQGLEGRGGAARSEGAGERRCGRQVAGGAKRKASGRVARSKHEGGTGPSGRECGNFRKARAEPDARGAEKADSTGQAEKPRKMISTGTVVQWLNYGVLWLCTVNTGNTARLYYKWSKHCWMLHNDDDDNDEIEQWQSYTHRNGCGVIKNPSMVTAPNTLFADYGFDDSEGTVDVDMQESGIGVDTDDPSESLGKEGSSYVVPSLCRPLMEVFSSISQDKKPAGGDSEVTDELSSGSNEIDEIAPVNITKNQTREAQKTWINKA</sequence>
<dbReference type="Proteomes" id="UP000016930">
    <property type="component" value="Unassembled WGS sequence"/>
</dbReference>
<name>M2QYR4_CERS8</name>